<comment type="pathway">
    <text evidence="2 13">Amino-acid biosynthesis; L-methionine biosynthesis via de novo pathway; L-homoserine from L-aspartate: step 1/3.</text>
</comment>
<evidence type="ECO:0000256" key="2">
    <source>
        <dbReference type="ARBA" id="ARBA00004986"/>
    </source>
</evidence>
<feature type="domain" description="ACT" evidence="14">
    <location>
        <begin position="359"/>
        <end position="422"/>
    </location>
</feature>
<dbReference type="PANTHER" id="PTHR21499">
    <property type="entry name" value="ASPARTATE KINASE"/>
    <property type="match status" value="1"/>
</dbReference>
<evidence type="ECO:0000313" key="16">
    <source>
        <dbReference type="Proteomes" id="UP001238603"/>
    </source>
</evidence>
<evidence type="ECO:0000256" key="1">
    <source>
        <dbReference type="ARBA" id="ARBA00004766"/>
    </source>
</evidence>
<comment type="similarity">
    <text evidence="4 12">Belongs to the aspartokinase family.</text>
</comment>
<dbReference type="InterPro" id="IPR005260">
    <property type="entry name" value="Asp_kin_monofn"/>
</dbReference>
<keyword evidence="9" id="KW-0067">ATP-binding</keyword>
<evidence type="ECO:0000256" key="8">
    <source>
        <dbReference type="ARBA" id="ARBA00022777"/>
    </source>
</evidence>
<dbReference type="Gene3D" id="3.30.2130.10">
    <property type="entry name" value="VC0802-like"/>
    <property type="match status" value="1"/>
</dbReference>
<comment type="caution">
    <text evidence="15">The sequence shown here is derived from an EMBL/GenBank/DDBJ whole genome shotgun (WGS) entry which is preliminary data.</text>
</comment>
<evidence type="ECO:0000256" key="6">
    <source>
        <dbReference type="ARBA" id="ARBA00022679"/>
    </source>
</evidence>
<keyword evidence="10" id="KW-0457">Lysine biosynthesis</keyword>
<dbReference type="CDD" id="cd04923">
    <property type="entry name" value="ACT_AK-LysC-DapG-like_2"/>
    <property type="match status" value="1"/>
</dbReference>
<dbReference type="Gene3D" id="3.40.1160.10">
    <property type="entry name" value="Acetylglutamate kinase-like"/>
    <property type="match status" value="1"/>
</dbReference>
<dbReference type="NCBIfam" id="TIGR00657">
    <property type="entry name" value="asp_kinases"/>
    <property type="match status" value="1"/>
</dbReference>
<sequence>MALIVHKYGGTSMGSTDRIRNVAKRVAKWARAGHQMVVVPSAMSGETNRLLGLAKELSPASSSPALMRELDMIAATGEQVSVGLLAIALQAEGLESVSYTGWQVPVATDSSYTKARIESIDDKRVRADLAAGKVVVITGFQGIDEHNNITTLGRGGSDTSAVAIAAAMKADECLIYTDVDGVYTTDPRVVPEARRLKSISFEEMLEMASLGSKVLQIRSVEFAGKYRVPLRVLSSFTAWDIDINEEAKSGTLITFEEDENMEQAVVSGIAFNRDEAKVTLLGVPDKPGIAFQILGPVAEANIDIDVIIQNVSHDGKTDFSFTVHRNDYQRTLELLEKTVAPATGAAKVMGDPRICKVSIVGIGMRSHVGVASKMFRSLSEEGINIQMISTSEIKTSVVIDEKYMELAVRALHRAFDLDQPAT</sequence>
<evidence type="ECO:0000256" key="12">
    <source>
        <dbReference type="RuleBase" id="RU003448"/>
    </source>
</evidence>
<keyword evidence="6 12" id="KW-0808">Transferase</keyword>
<protein>
    <recommendedName>
        <fullName evidence="12">Aspartokinase</fullName>
        <ecNumber evidence="12">2.7.2.4</ecNumber>
    </recommendedName>
</protein>
<feature type="domain" description="ACT" evidence="14">
    <location>
        <begin position="278"/>
        <end position="353"/>
    </location>
</feature>
<dbReference type="NCBIfam" id="NF005154">
    <property type="entry name" value="PRK06635.1-2"/>
    <property type="match status" value="1"/>
</dbReference>
<evidence type="ECO:0000256" key="10">
    <source>
        <dbReference type="ARBA" id="ARBA00023154"/>
    </source>
</evidence>
<comment type="pathway">
    <text evidence="3 13">Amino-acid biosynthesis; L-threonine biosynthesis; L-threonine from L-aspartate: step 1/5.</text>
</comment>
<organism evidence="15 16">
    <name type="scientific">Roseateles subflavus</name>
    <dbReference type="NCBI Taxonomy" id="3053353"/>
    <lineage>
        <taxon>Bacteria</taxon>
        <taxon>Pseudomonadati</taxon>
        <taxon>Pseudomonadota</taxon>
        <taxon>Betaproteobacteria</taxon>
        <taxon>Burkholderiales</taxon>
        <taxon>Sphaerotilaceae</taxon>
        <taxon>Roseateles</taxon>
    </lineage>
</organism>
<dbReference type="InterPro" id="IPR001048">
    <property type="entry name" value="Asp/Glu/Uridylate_kinase"/>
</dbReference>
<dbReference type="InterPro" id="IPR045865">
    <property type="entry name" value="ACT-like_dom_sf"/>
</dbReference>
<evidence type="ECO:0000256" key="9">
    <source>
        <dbReference type="ARBA" id="ARBA00022840"/>
    </source>
</evidence>
<evidence type="ECO:0000256" key="3">
    <source>
        <dbReference type="ARBA" id="ARBA00005139"/>
    </source>
</evidence>
<dbReference type="CDD" id="cd04913">
    <property type="entry name" value="ACT_AKii-LysC-BS-like_1"/>
    <property type="match status" value="1"/>
</dbReference>
<dbReference type="InterPro" id="IPR041740">
    <property type="entry name" value="AKii-LysC-BS"/>
</dbReference>
<proteinExistence type="inferred from homology"/>
<dbReference type="SUPFAM" id="SSF53633">
    <property type="entry name" value="Carbamate kinase-like"/>
    <property type="match status" value="1"/>
</dbReference>
<evidence type="ECO:0000259" key="14">
    <source>
        <dbReference type="PROSITE" id="PS51671"/>
    </source>
</evidence>
<dbReference type="PIRSF" id="PIRSF000726">
    <property type="entry name" value="Asp_kin"/>
    <property type="match status" value="1"/>
</dbReference>
<comment type="catalytic activity">
    <reaction evidence="11 12">
        <text>L-aspartate + ATP = 4-phospho-L-aspartate + ADP</text>
        <dbReference type="Rhea" id="RHEA:23776"/>
        <dbReference type="ChEBI" id="CHEBI:29991"/>
        <dbReference type="ChEBI" id="CHEBI:30616"/>
        <dbReference type="ChEBI" id="CHEBI:57535"/>
        <dbReference type="ChEBI" id="CHEBI:456216"/>
        <dbReference type="EC" id="2.7.2.4"/>
    </reaction>
</comment>
<evidence type="ECO:0000256" key="5">
    <source>
        <dbReference type="ARBA" id="ARBA00022605"/>
    </source>
</evidence>
<evidence type="ECO:0000256" key="13">
    <source>
        <dbReference type="RuleBase" id="RU004249"/>
    </source>
</evidence>
<reference evidence="15 16" key="1">
    <citation type="submission" date="2023-06" db="EMBL/GenBank/DDBJ databases">
        <title>Pelomonas sp. APW6 16S ribosomal RNA gene genome sequencing and assembly.</title>
        <authorList>
            <person name="Woo H."/>
        </authorList>
    </citation>
    <scope>NUCLEOTIDE SEQUENCE [LARGE SCALE GENOMIC DNA]</scope>
    <source>
        <strain evidence="15 16">APW6</strain>
    </source>
</reference>
<comment type="pathway">
    <text evidence="1 13">Amino-acid biosynthesis; L-lysine biosynthesis via DAP pathway; (S)-tetrahydrodipicolinate from L-aspartate: step 1/4.</text>
</comment>
<dbReference type="PANTHER" id="PTHR21499:SF3">
    <property type="entry name" value="ASPARTOKINASE"/>
    <property type="match status" value="1"/>
</dbReference>
<dbReference type="SUPFAM" id="SSF55021">
    <property type="entry name" value="ACT-like"/>
    <property type="match status" value="2"/>
</dbReference>
<dbReference type="Pfam" id="PF01842">
    <property type="entry name" value="ACT"/>
    <property type="match status" value="1"/>
</dbReference>
<evidence type="ECO:0000313" key="15">
    <source>
        <dbReference type="EMBL" id="MDL5033771.1"/>
    </source>
</evidence>
<dbReference type="CDD" id="cd04261">
    <property type="entry name" value="AAK_AKii-LysC-BS"/>
    <property type="match status" value="1"/>
</dbReference>
<dbReference type="PROSITE" id="PS51671">
    <property type="entry name" value="ACT"/>
    <property type="match status" value="2"/>
</dbReference>
<evidence type="ECO:0000256" key="4">
    <source>
        <dbReference type="ARBA" id="ARBA00010122"/>
    </source>
</evidence>
<dbReference type="InterPro" id="IPR054352">
    <property type="entry name" value="ACT_Aspartokinase"/>
</dbReference>
<keyword evidence="7" id="KW-0547">Nucleotide-binding</keyword>
<dbReference type="InterPro" id="IPR002912">
    <property type="entry name" value="ACT_dom"/>
</dbReference>
<keyword evidence="5 13" id="KW-0028">Amino-acid biosynthesis</keyword>
<dbReference type="GO" id="GO:0004072">
    <property type="term" value="F:aspartate kinase activity"/>
    <property type="evidence" value="ECO:0007669"/>
    <property type="project" value="UniProtKB-EC"/>
</dbReference>
<dbReference type="Pfam" id="PF22468">
    <property type="entry name" value="ACT_9"/>
    <property type="match status" value="1"/>
</dbReference>
<evidence type="ECO:0000256" key="11">
    <source>
        <dbReference type="ARBA" id="ARBA00047872"/>
    </source>
</evidence>
<dbReference type="RefSeq" id="WP_285983849.1">
    <property type="nucleotide sequence ID" value="NZ_JASVDS010000005.1"/>
</dbReference>
<dbReference type="Pfam" id="PF00696">
    <property type="entry name" value="AA_kinase"/>
    <property type="match status" value="1"/>
</dbReference>
<keyword evidence="8 12" id="KW-0418">Kinase</keyword>
<dbReference type="Proteomes" id="UP001238603">
    <property type="component" value="Unassembled WGS sequence"/>
</dbReference>
<dbReference type="PROSITE" id="PS00324">
    <property type="entry name" value="ASPARTOKINASE"/>
    <property type="match status" value="1"/>
</dbReference>
<dbReference type="EMBL" id="JASVDS010000005">
    <property type="protein sequence ID" value="MDL5033771.1"/>
    <property type="molecule type" value="Genomic_DNA"/>
</dbReference>
<dbReference type="InterPro" id="IPR036393">
    <property type="entry name" value="AceGlu_kinase-like_sf"/>
</dbReference>
<dbReference type="InterPro" id="IPR001341">
    <property type="entry name" value="Asp_kinase"/>
</dbReference>
<dbReference type="InterPro" id="IPR018042">
    <property type="entry name" value="Aspartate_kinase_CS"/>
</dbReference>
<name>A0ABT7LLM3_9BURK</name>
<keyword evidence="16" id="KW-1185">Reference proteome</keyword>
<gene>
    <name evidence="15" type="ORF">QRD43_17805</name>
</gene>
<dbReference type="EC" id="2.7.2.4" evidence="12"/>
<evidence type="ECO:0000256" key="7">
    <source>
        <dbReference type="ARBA" id="ARBA00022741"/>
    </source>
</evidence>
<accession>A0ABT7LLM3</accession>
<dbReference type="NCBIfam" id="TIGR00656">
    <property type="entry name" value="asp_kin_monofn"/>
    <property type="match status" value="1"/>
</dbReference>
<dbReference type="NCBIfam" id="NF005155">
    <property type="entry name" value="PRK06635.1-4"/>
    <property type="match status" value="1"/>
</dbReference>